<reference evidence="1" key="1">
    <citation type="submission" date="2021-06" db="EMBL/GenBank/DDBJ databases">
        <authorList>
            <person name="Kallberg Y."/>
            <person name="Tangrot J."/>
            <person name="Rosling A."/>
        </authorList>
    </citation>
    <scope>NUCLEOTIDE SEQUENCE</scope>
    <source>
        <strain evidence="1">MA461A</strain>
    </source>
</reference>
<dbReference type="EMBL" id="CAJVQC010004807">
    <property type="protein sequence ID" value="CAG8545462.1"/>
    <property type="molecule type" value="Genomic_DNA"/>
</dbReference>
<name>A0ACA9LQV0_9GLOM</name>
<evidence type="ECO:0000313" key="2">
    <source>
        <dbReference type="Proteomes" id="UP000789920"/>
    </source>
</evidence>
<proteinExistence type="predicted"/>
<gene>
    <name evidence="1" type="ORF">RPERSI_LOCUS3732</name>
</gene>
<protein>
    <submittedName>
        <fullName evidence="1">29809_t:CDS:1</fullName>
    </submittedName>
</protein>
<keyword evidence="2" id="KW-1185">Reference proteome</keyword>
<dbReference type="Proteomes" id="UP000789920">
    <property type="component" value="Unassembled WGS sequence"/>
</dbReference>
<accession>A0ACA9LQV0</accession>
<sequence>MDHHDATLIEFCGKYNCWGTYFESQYRDNEISYATGSLILDNQIRPETLFRQAIQPG</sequence>
<organism evidence="1 2">
    <name type="scientific">Racocetra persica</name>
    <dbReference type="NCBI Taxonomy" id="160502"/>
    <lineage>
        <taxon>Eukaryota</taxon>
        <taxon>Fungi</taxon>
        <taxon>Fungi incertae sedis</taxon>
        <taxon>Mucoromycota</taxon>
        <taxon>Glomeromycotina</taxon>
        <taxon>Glomeromycetes</taxon>
        <taxon>Diversisporales</taxon>
        <taxon>Gigasporaceae</taxon>
        <taxon>Racocetra</taxon>
    </lineage>
</organism>
<comment type="caution">
    <text evidence="1">The sequence shown here is derived from an EMBL/GenBank/DDBJ whole genome shotgun (WGS) entry which is preliminary data.</text>
</comment>
<evidence type="ECO:0000313" key="1">
    <source>
        <dbReference type="EMBL" id="CAG8545462.1"/>
    </source>
</evidence>